<dbReference type="RefSeq" id="WP_370397163.1">
    <property type="nucleotide sequence ID" value="NZ_JALBUT010000006.1"/>
</dbReference>
<reference evidence="2 3" key="1">
    <citation type="submission" date="2022-03" db="EMBL/GenBank/DDBJ databases">
        <title>Novel taxa within the pig intestine.</title>
        <authorList>
            <person name="Wylensek D."/>
            <person name="Bishof K."/>
            <person name="Afrizal A."/>
            <person name="Clavel T."/>
        </authorList>
    </citation>
    <scope>NUCLEOTIDE SEQUENCE [LARGE SCALE GENOMIC DNA]</scope>
    <source>
        <strain evidence="2 3">CLA-KB-P66</strain>
    </source>
</reference>
<comment type="caution">
    <text evidence="2">The sequence shown here is derived from an EMBL/GenBank/DDBJ whole genome shotgun (WGS) entry which is preliminary data.</text>
</comment>
<protein>
    <submittedName>
        <fullName evidence="2">Uncharacterized protein</fullName>
    </submittedName>
</protein>
<evidence type="ECO:0000313" key="2">
    <source>
        <dbReference type="EMBL" id="MDX8415716.1"/>
    </source>
</evidence>
<gene>
    <name evidence="1" type="ORF">MOX91_05930</name>
    <name evidence="2" type="ORF">MOX91_05935</name>
</gene>
<proteinExistence type="predicted"/>
<dbReference type="EMBL" id="JALBUT010000006">
    <property type="protein sequence ID" value="MDX8415715.1"/>
    <property type="molecule type" value="Genomic_DNA"/>
</dbReference>
<sequence length="46" mass="5151">MQFSSDGLLINHRDDPIFITRGIGTSSIPARLFCTPQIEIITIKAY</sequence>
<keyword evidence="3" id="KW-1185">Reference proteome</keyword>
<name>A0ABU4WGN9_9BACT</name>
<evidence type="ECO:0000313" key="1">
    <source>
        <dbReference type="EMBL" id="MDX8415715.1"/>
    </source>
</evidence>
<dbReference type="EMBL" id="JALBUT010000006">
    <property type="protein sequence ID" value="MDX8415716.1"/>
    <property type="molecule type" value="Genomic_DNA"/>
</dbReference>
<accession>A0ABU4WGN9</accession>
<organism evidence="2 3">
    <name type="scientific">Intestinicryptomonas porci</name>
    <dbReference type="NCBI Taxonomy" id="2926320"/>
    <lineage>
        <taxon>Bacteria</taxon>
        <taxon>Pseudomonadati</taxon>
        <taxon>Verrucomicrobiota</taxon>
        <taxon>Opitutia</taxon>
        <taxon>Opitutales</taxon>
        <taxon>Intestinicryptomonaceae</taxon>
        <taxon>Intestinicryptomonas</taxon>
    </lineage>
</organism>
<evidence type="ECO:0000313" key="3">
    <source>
        <dbReference type="Proteomes" id="UP001275932"/>
    </source>
</evidence>
<dbReference type="Proteomes" id="UP001275932">
    <property type="component" value="Unassembled WGS sequence"/>
</dbReference>